<comment type="caution">
    <text evidence="2">The sequence shown here is derived from an EMBL/GenBank/DDBJ whole genome shotgun (WGS) entry which is preliminary data.</text>
</comment>
<reference evidence="2 3" key="1">
    <citation type="submission" date="2019-06" db="EMBL/GenBank/DDBJ databases">
        <authorList>
            <person name="Palmer J.M."/>
        </authorList>
    </citation>
    <scope>NUCLEOTIDE SEQUENCE [LARGE SCALE GENOMIC DNA]</scope>
    <source>
        <strain evidence="2 3">TWF788</strain>
    </source>
</reference>
<dbReference type="Gene3D" id="1.25.40.10">
    <property type="entry name" value="Tetratricopeptide repeat domain"/>
    <property type="match status" value="1"/>
</dbReference>
<protein>
    <submittedName>
        <fullName evidence="2">Uncharacterized protein</fullName>
    </submittedName>
</protein>
<dbReference type="AlphaFoldDB" id="A0A7C8PHZ4"/>
<evidence type="ECO:0000256" key="1">
    <source>
        <dbReference type="SAM" id="MobiDB-lite"/>
    </source>
</evidence>
<sequence>MVYETVLKTTLVGIEHGIAGRLRRAGGHENLAVFVGVESLNGGVERTDLKGKFLETRTRSAGTLENCSEEGINIAGLAKGKPEKRETQEAQILSKNRDRESQPQPQPFKFTDSDPDTDSEDDELDDELEVEKFKFVILKAMKDFELDNWEKSEEYFKAAIKIWGAVRDHPGMKGFGLPSLEAHLEKVDEKSMTVYLAWSQLLQGKPNETLQTINLLSDEAICASTGIHGVVEWTIAIAYYRLGDLKRARRHCRKAVKLAREAKSLDLSHVSIELMVEVLEKIDSSESIELEFYKSLLPPDSEGASEGH</sequence>
<dbReference type="EMBL" id="JAABOE010000062">
    <property type="protein sequence ID" value="KAF3173016.1"/>
    <property type="molecule type" value="Genomic_DNA"/>
</dbReference>
<name>A0A7C8PHZ4_ORBOL</name>
<dbReference type="InterPro" id="IPR011990">
    <property type="entry name" value="TPR-like_helical_dom_sf"/>
</dbReference>
<evidence type="ECO:0000313" key="3">
    <source>
        <dbReference type="Proteomes" id="UP000479691"/>
    </source>
</evidence>
<proteinExistence type="predicted"/>
<gene>
    <name evidence="2" type="ORF">TWF788_009283</name>
</gene>
<feature type="region of interest" description="Disordered" evidence="1">
    <location>
        <begin position="76"/>
        <end position="125"/>
    </location>
</feature>
<dbReference type="Proteomes" id="UP000479691">
    <property type="component" value="Unassembled WGS sequence"/>
</dbReference>
<evidence type="ECO:0000313" key="2">
    <source>
        <dbReference type="EMBL" id="KAF3173016.1"/>
    </source>
</evidence>
<accession>A0A7C8PHZ4</accession>
<dbReference type="SUPFAM" id="SSF48452">
    <property type="entry name" value="TPR-like"/>
    <property type="match status" value="1"/>
</dbReference>
<organism evidence="2 3">
    <name type="scientific">Orbilia oligospora</name>
    <name type="common">Nematode-trapping fungus</name>
    <name type="synonym">Arthrobotrys oligospora</name>
    <dbReference type="NCBI Taxonomy" id="2813651"/>
    <lineage>
        <taxon>Eukaryota</taxon>
        <taxon>Fungi</taxon>
        <taxon>Dikarya</taxon>
        <taxon>Ascomycota</taxon>
        <taxon>Pezizomycotina</taxon>
        <taxon>Orbiliomycetes</taxon>
        <taxon>Orbiliales</taxon>
        <taxon>Orbiliaceae</taxon>
        <taxon>Orbilia</taxon>
    </lineage>
</organism>
<feature type="compositionally biased region" description="Acidic residues" evidence="1">
    <location>
        <begin position="113"/>
        <end position="125"/>
    </location>
</feature>